<dbReference type="Gene3D" id="2.60.40.10">
    <property type="entry name" value="Immunoglobulins"/>
    <property type="match status" value="1"/>
</dbReference>
<dbReference type="Pfam" id="PF01345">
    <property type="entry name" value="DUF11"/>
    <property type="match status" value="1"/>
</dbReference>
<comment type="caution">
    <text evidence="3">The sequence shown here is derived from an EMBL/GenBank/DDBJ whole genome shotgun (WGS) entry which is preliminary data.</text>
</comment>
<dbReference type="Gene3D" id="2.40.128.130">
    <property type="entry name" value="Autotransporter beta-domain"/>
    <property type="match status" value="1"/>
</dbReference>
<feature type="chain" id="PRO_5020370088" evidence="1">
    <location>
        <begin position="19"/>
        <end position="566"/>
    </location>
</feature>
<feature type="signal peptide" evidence="1">
    <location>
        <begin position="1"/>
        <end position="18"/>
    </location>
</feature>
<dbReference type="AlphaFoldDB" id="A0A4R6XUK2"/>
<dbReference type="Proteomes" id="UP000295724">
    <property type="component" value="Unassembled WGS sequence"/>
</dbReference>
<dbReference type="InterPro" id="IPR005546">
    <property type="entry name" value="Autotransporte_beta"/>
</dbReference>
<reference evidence="3 4" key="1">
    <citation type="submission" date="2019-03" db="EMBL/GenBank/DDBJ databases">
        <title>Genomic Encyclopedia of Type Strains, Phase IV (KMG-IV): sequencing the most valuable type-strain genomes for metagenomic binning, comparative biology and taxonomic classification.</title>
        <authorList>
            <person name="Goeker M."/>
        </authorList>
    </citation>
    <scope>NUCLEOTIDE SEQUENCE [LARGE SCALE GENOMIC DNA]</scope>
    <source>
        <strain evidence="3 4">DSM 25488</strain>
    </source>
</reference>
<dbReference type="Pfam" id="PF03797">
    <property type="entry name" value="Autotransporter"/>
    <property type="match status" value="1"/>
</dbReference>
<organism evidence="3 4">
    <name type="scientific">Marinicella litoralis</name>
    <dbReference type="NCBI Taxonomy" id="644220"/>
    <lineage>
        <taxon>Bacteria</taxon>
        <taxon>Pseudomonadati</taxon>
        <taxon>Pseudomonadota</taxon>
        <taxon>Gammaproteobacteria</taxon>
        <taxon>Lysobacterales</taxon>
        <taxon>Marinicellaceae</taxon>
        <taxon>Marinicella</taxon>
    </lineage>
</organism>
<dbReference type="SMART" id="SM00869">
    <property type="entry name" value="Autotransporter"/>
    <property type="match status" value="1"/>
</dbReference>
<sequence length="566" mass="62219">MKTIILLILSALSVQVMAREADISVDVRLFQSRIITGDLAKMEITVRNQGPDTAAGIRLDVDVTQGAFSGITTTAPGPCQISVENGQIRCQNVGDFAAGAEKVILVRVQLEQQAEPDDLILAAEVTSNTPDANPSNNGRMIVFQVSPLPGVDDYASSMLNNMPENRRARFLRAAQVLAAYCSGDNLHNGLGGLCDDLLQQAELGDVETLTRVLSWMRPRNVVHQARNSTQLVASQLSNIGQRMAQLRAGVSGFSVADLELRNSRESLPMSMLAYQGDGAESFVSPWGFFINGSLSSGDYDYADEINDGFGFDSDSLSAGVDYRFSNRFVLGAALGYNQLESNTGAGVSMQSEGMSLNLYGLFTPFENFYLDTRFSYATPDIRQTRVEVFNLIDAVVDITAVGKTQSKQSTAAISSGYSFNQGAWNWTPFLGVEYVDNQLDQYQEEGADSFNLFYAAQDFESLKYNVGLTVSRAISTQHGVLSPQFSLQHNYEDQDNGIMEMRLVGMPVDELFNVETNFTETSFSQASLGLTWITSNGKMFYLRYQQIFGLDNFDQYTVSLGARFEF</sequence>
<dbReference type="EMBL" id="SNZB01000001">
    <property type="protein sequence ID" value="TDR23682.1"/>
    <property type="molecule type" value="Genomic_DNA"/>
</dbReference>
<feature type="domain" description="Autotransporter" evidence="2">
    <location>
        <begin position="281"/>
        <end position="566"/>
    </location>
</feature>
<dbReference type="InterPro" id="IPR013783">
    <property type="entry name" value="Ig-like_fold"/>
</dbReference>
<evidence type="ECO:0000313" key="4">
    <source>
        <dbReference type="Proteomes" id="UP000295724"/>
    </source>
</evidence>
<dbReference type="RefSeq" id="WP_162846736.1">
    <property type="nucleotide sequence ID" value="NZ_NIHB01000001.1"/>
</dbReference>
<dbReference type="PROSITE" id="PS51208">
    <property type="entry name" value="AUTOTRANSPORTER"/>
    <property type="match status" value="1"/>
</dbReference>
<evidence type="ECO:0000259" key="2">
    <source>
        <dbReference type="PROSITE" id="PS51208"/>
    </source>
</evidence>
<dbReference type="InterPro" id="IPR001434">
    <property type="entry name" value="OmcB-like_DUF11"/>
</dbReference>
<accession>A0A4R6XUK2</accession>
<dbReference type="SUPFAM" id="SSF103515">
    <property type="entry name" value="Autotransporter"/>
    <property type="match status" value="1"/>
</dbReference>
<dbReference type="InterPro" id="IPR036709">
    <property type="entry name" value="Autotransporte_beta_dom_sf"/>
</dbReference>
<gene>
    <name evidence="3" type="ORF">C8D91_0546</name>
</gene>
<keyword evidence="4" id="KW-1185">Reference proteome</keyword>
<keyword evidence="1" id="KW-0732">Signal</keyword>
<name>A0A4R6XUK2_9GAMM</name>
<proteinExistence type="predicted"/>
<evidence type="ECO:0000256" key="1">
    <source>
        <dbReference type="SAM" id="SignalP"/>
    </source>
</evidence>
<protein>
    <submittedName>
        <fullName evidence="3">Autotransporter-like protein</fullName>
    </submittedName>
</protein>
<evidence type="ECO:0000313" key="3">
    <source>
        <dbReference type="EMBL" id="TDR23682.1"/>
    </source>
</evidence>